<organism evidence="1 2">
    <name type="scientific">Antribacter soli</name>
    <dbReference type="NCBI Taxonomy" id="2910976"/>
    <lineage>
        <taxon>Bacteria</taxon>
        <taxon>Bacillati</taxon>
        <taxon>Actinomycetota</taxon>
        <taxon>Actinomycetes</taxon>
        <taxon>Micrococcales</taxon>
        <taxon>Promicromonosporaceae</taxon>
        <taxon>Antribacter</taxon>
    </lineage>
</organism>
<comment type="caution">
    <text evidence="1">The sequence shown here is derived from an EMBL/GenBank/DDBJ whole genome shotgun (WGS) entry which is preliminary data.</text>
</comment>
<accession>A0AA41U6Q1</accession>
<sequence length="261" mass="28459">MSVAACLGIENEDVPTMRRAAVRWPVWRSQESDLPAVEGLDGLRAWMDCASPEDQDLCLATLVRIGMRDQTAVMVVCWLLLPGAVRRAAGLRDVSADVDAVFAGELWLAVREFDWRRPRKVAAAILSTARRAAMADLGIGEPARRRDRTWAATVPVEALPEPPHLPTRNDALAAAAELREVLDDAQAGGVIDHDERRLLTDLGLTANLLDAPARRGRGGLTTPAVADVVAARRRCSARTVRRQASETIDRIAEHARRDSTA</sequence>
<dbReference type="AlphaFoldDB" id="A0AA41U6Q1"/>
<dbReference type="RefSeq" id="WP_236089073.1">
    <property type="nucleotide sequence ID" value="NZ_JAKGSG010000029.1"/>
</dbReference>
<dbReference type="Proteomes" id="UP001165405">
    <property type="component" value="Unassembled WGS sequence"/>
</dbReference>
<gene>
    <name evidence="1" type="ORF">L1785_09790</name>
</gene>
<reference evidence="1" key="1">
    <citation type="submission" date="2022-01" db="EMBL/GenBank/DDBJ databases">
        <title>Antribacter sp. nov., isolated from Guizhou of China.</title>
        <authorList>
            <person name="Chengliang C."/>
            <person name="Ya Z."/>
        </authorList>
    </citation>
    <scope>NUCLEOTIDE SEQUENCE</scope>
    <source>
        <strain evidence="1">KLBMP 9083</strain>
    </source>
</reference>
<protein>
    <submittedName>
        <fullName evidence="1">Uncharacterized protein</fullName>
    </submittedName>
</protein>
<evidence type="ECO:0000313" key="1">
    <source>
        <dbReference type="EMBL" id="MCF4121273.1"/>
    </source>
</evidence>
<evidence type="ECO:0000313" key="2">
    <source>
        <dbReference type="Proteomes" id="UP001165405"/>
    </source>
</evidence>
<keyword evidence="2" id="KW-1185">Reference proteome</keyword>
<name>A0AA41U6Q1_9MICO</name>
<dbReference type="EMBL" id="JAKGSG010000029">
    <property type="protein sequence ID" value="MCF4121273.1"/>
    <property type="molecule type" value="Genomic_DNA"/>
</dbReference>
<proteinExistence type="predicted"/>